<keyword evidence="1" id="KW-1133">Transmembrane helix</keyword>
<evidence type="ECO:0000313" key="2">
    <source>
        <dbReference type="Proteomes" id="UP000887565"/>
    </source>
</evidence>
<organism evidence="2 3">
    <name type="scientific">Romanomermis culicivorax</name>
    <name type="common">Nematode worm</name>
    <dbReference type="NCBI Taxonomy" id="13658"/>
    <lineage>
        <taxon>Eukaryota</taxon>
        <taxon>Metazoa</taxon>
        <taxon>Ecdysozoa</taxon>
        <taxon>Nematoda</taxon>
        <taxon>Enoplea</taxon>
        <taxon>Dorylaimia</taxon>
        <taxon>Mermithida</taxon>
        <taxon>Mermithoidea</taxon>
        <taxon>Mermithidae</taxon>
        <taxon>Romanomermis</taxon>
    </lineage>
</organism>
<dbReference type="AlphaFoldDB" id="A0A915J856"/>
<dbReference type="WBParaSite" id="nRc.2.0.1.t22653-RA">
    <property type="protein sequence ID" value="nRc.2.0.1.t22653-RA"/>
    <property type="gene ID" value="nRc.2.0.1.g22653"/>
</dbReference>
<sequence>DRRVAELLELFVASRQGTPELCPRITAVVLVWLIIFVPIMVHTATNTDSFSPLGMLIGTKEVTSEKNWCYLETSLYENSSDCCNNF</sequence>
<keyword evidence="2" id="KW-1185">Reference proteome</keyword>
<keyword evidence="1" id="KW-0812">Transmembrane</keyword>
<accession>A0A915J856</accession>
<evidence type="ECO:0000313" key="3">
    <source>
        <dbReference type="WBParaSite" id="nRc.2.0.1.t22653-RA"/>
    </source>
</evidence>
<name>A0A915J856_ROMCU</name>
<proteinExistence type="predicted"/>
<protein>
    <submittedName>
        <fullName evidence="3">Uncharacterized protein</fullName>
    </submittedName>
</protein>
<feature type="transmembrane region" description="Helical" evidence="1">
    <location>
        <begin position="21"/>
        <end position="41"/>
    </location>
</feature>
<reference evidence="3" key="1">
    <citation type="submission" date="2022-11" db="UniProtKB">
        <authorList>
            <consortium name="WormBaseParasite"/>
        </authorList>
    </citation>
    <scope>IDENTIFICATION</scope>
</reference>
<dbReference type="Proteomes" id="UP000887565">
    <property type="component" value="Unplaced"/>
</dbReference>
<evidence type="ECO:0000256" key="1">
    <source>
        <dbReference type="SAM" id="Phobius"/>
    </source>
</evidence>
<keyword evidence="1" id="KW-0472">Membrane</keyword>